<dbReference type="RefSeq" id="WP_023661714.1">
    <property type="nucleotide sequence ID" value="NZ_AXUP01000166.1"/>
</dbReference>
<reference evidence="1 2" key="1">
    <citation type="submission" date="2013-10" db="EMBL/GenBank/DDBJ databases">
        <title>Whole Genome Shotgun Sequence of Pseudomonas taiwanensis SJ9.</title>
        <authorList>
            <person name="Hong S.-J."/>
            <person name="Shin J.-H."/>
        </authorList>
    </citation>
    <scope>NUCLEOTIDE SEQUENCE [LARGE SCALE GENOMIC DNA]</scope>
    <source>
        <strain evidence="1 2">SJ9</strain>
    </source>
</reference>
<dbReference type="EMBL" id="AXUP01000166">
    <property type="protein sequence ID" value="ESW39162.1"/>
    <property type="molecule type" value="Genomic_DNA"/>
</dbReference>
<organism evidence="1 2">
    <name type="scientific">Pseudomonas taiwanensis SJ9</name>
    <dbReference type="NCBI Taxonomy" id="1388762"/>
    <lineage>
        <taxon>Bacteria</taxon>
        <taxon>Pseudomonadati</taxon>
        <taxon>Pseudomonadota</taxon>
        <taxon>Gammaproteobacteria</taxon>
        <taxon>Pseudomonadales</taxon>
        <taxon>Pseudomonadaceae</taxon>
        <taxon>Pseudomonas</taxon>
    </lineage>
</organism>
<dbReference type="Proteomes" id="UP000018511">
    <property type="component" value="Unassembled WGS sequence"/>
</dbReference>
<dbReference type="Gene3D" id="3.40.91.30">
    <property type="match status" value="1"/>
</dbReference>
<dbReference type="AlphaFoldDB" id="V7DA09"/>
<name>V7DA09_9PSED</name>
<proteinExistence type="predicted"/>
<protein>
    <submittedName>
        <fullName evidence="1">Uncharacterized protein</fullName>
    </submittedName>
</protein>
<comment type="caution">
    <text evidence="1">The sequence shown here is derived from an EMBL/GenBank/DDBJ whole genome shotgun (WGS) entry which is preliminary data.</text>
</comment>
<gene>
    <name evidence="1" type="ORF">O164_13510</name>
</gene>
<accession>V7DA09</accession>
<sequence length="250" mass="29118">MMNDPQAIADILKSPEYDPLLLQKDGYKHIDRNLLRICSDAIRELELKFGWDDYNRQRHAGRFQDGESLIKAPSLPSVPRPFHSWAEFRMSVFGGMQDMPFEQIEVEYTVTKKHRSDWHDSLNNRIWYQGKGVIPNGDAARDLICAARQNSIHHVFIFTVPNIKCPWSRPRKDGSVMTQEEWCKKEGFDYIYEGEEQAFLGSPHRKWLVENFAKNLPPLPLKTARVLEDLISIKPGLFAHKQQEQRVTIN</sequence>
<evidence type="ECO:0000313" key="2">
    <source>
        <dbReference type="Proteomes" id="UP000018511"/>
    </source>
</evidence>
<evidence type="ECO:0000313" key="1">
    <source>
        <dbReference type="EMBL" id="ESW39162.1"/>
    </source>
</evidence>